<proteinExistence type="predicted"/>
<evidence type="ECO:0000313" key="6">
    <source>
        <dbReference type="EMBL" id="CAF4765773.1"/>
    </source>
</evidence>
<dbReference type="Proteomes" id="UP000663838">
    <property type="component" value="Unassembled WGS sequence"/>
</dbReference>
<dbReference type="Proteomes" id="UP000663825">
    <property type="component" value="Unassembled WGS sequence"/>
</dbReference>
<accession>A0A818A6Q5</accession>
<evidence type="ECO:0000313" key="2">
    <source>
        <dbReference type="EMBL" id="CAF3400674.1"/>
    </source>
</evidence>
<evidence type="ECO:0000313" key="3">
    <source>
        <dbReference type="EMBL" id="CAF3544480.1"/>
    </source>
</evidence>
<dbReference type="EMBL" id="CAJOBP010004259">
    <property type="protein sequence ID" value="CAF4434603.1"/>
    <property type="molecule type" value="Genomic_DNA"/>
</dbReference>
<organism evidence="1 7">
    <name type="scientific">Rotaria socialis</name>
    <dbReference type="NCBI Taxonomy" id="392032"/>
    <lineage>
        <taxon>Eukaryota</taxon>
        <taxon>Metazoa</taxon>
        <taxon>Spiralia</taxon>
        <taxon>Gnathifera</taxon>
        <taxon>Rotifera</taxon>
        <taxon>Eurotatoria</taxon>
        <taxon>Bdelloidea</taxon>
        <taxon>Philodinida</taxon>
        <taxon>Philodinidae</taxon>
        <taxon>Rotaria</taxon>
    </lineage>
</organism>
<dbReference type="Proteomes" id="UP000663833">
    <property type="component" value="Unassembled WGS sequence"/>
</dbReference>
<reference evidence="1" key="1">
    <citation type="submission" date="2021-02" db="EMBL/GenBank/DDBJ databases">
        <authorList>
            <person name="Nowell W R."/>
        </authorList>
    </citation>
    <scope>NUCLEOTIDE SEQUENCE</scope>
</reference>
<evidence type="ECO:0000313" key="7">
    <source>
        <dbReference type="Proteomes" id="UP000663865"/>
    </source>
</evidence>
<evidence type="ECO:0000313" key="1">
    <source>
        <dbReference type="EMBL" id="CAF3399922.1"/>
    </source>
</evidence>
<dbReference type="EMBL" id="CAJOBS010001824">
    <property type="protein sequence ID" value="CAF4765773.1"/>
    <property type="molecule type" value="Genomic_DNA"/>
</dbReference>
<dbReference type="Proteomes" id="UP000663851">
    <property type="component" value="Unassembled WGS sequence"/>
</dbReference>
<comment type="caution">
    <text evidence="1">The sequence shown here is derived from an EMBL/GenBank/DDBJ whole genome shotgun (WGS) entry which is preliminary data.</text>
</comment>
<name>A0A818A6Q5_9BILA</name>
<dbReference type="AlphaFoldDB" id="A0A818A6Q5"/>
<dbReference type="EMBL" id="CAJNYV010001057">
    <property type="protein sequence ID" value="CAF3399922.1"/>
    <property type="molecule type" value="Genomic_DNA"/>
</dbReference>
<sequence>MANYHLKGNKGHNINQNNCYMVDNLIGDQNYDDHSEQQCQCTHSCYDPSPKIYFMSNSNKKKRVPPPSTTNMELVNSPAYSLRRSHSNMSDDDDFQIVAHKRSKQVNHPMTHIIRSQETHRQQQVITEENDNVVHNAPSPITPVPIMI</sequence>
<dbReference type="Proteomes" id="UP000663873">
    <property type="component" value="Unassembled WGS sequence"/>
</dbReference>
<dbReference type="EMBL" id="CAJOBO010005002">
    <property type="protein sequence ID" value="CAF4534751.1"/>
    <property type="molecule type" value="Genomic_DNA"/>
</dbReference>
<evidence type="ECO:0000313" key="4">
    <source>
        <dbReference type="EMBL" id="CAF4434603.1"/>
    </source>
</evidence>
<dbReference type="OrthoDB" id="10042529at2759"/>
<dbReference type="EMBL" id="CAJNXB010004971">
    <property type="protein sequence ID" value="CAF3400674.1"/>
    <property type="molecule type" value="Genomic_DNA"/>
</dbReference>
<gene>
    <name evidence="5" type="ORF">HFQ381_LOCUS29955</name>
    <name evidence="1" type="ORF">KIK155_LOCUS8015</name>
    <name evidence="3" type="ORF">LUA448_LOCUS27633</name>
    <name evidence="2" type="ORF">TIS948_LOCUS27670</name>
    <name evidence="6" type="ORF">TOA249_LOCUS21291</name>
    <name evidence="4" type="ORF">UJA718_LOCUS21599</name>
</gene>
<dbReference type="Proteomes" id="UP000663865">
    <property type="component" value="Unassembled WGS sequence"/>
</dbReference>
<protein>
    <submittedName>
        <fullName evidence="1">Uncharacterized protein</fullName>
    </submittedName>
</protein>
<dbReference type="EMBL" id="CAJNYD010003822">
    <property type="protein sequence ID" value="CAF3544480.1"/>
    <property type="molecule type" value="Genomic_DNA"/>
</dbReference>
<keyword evidence="8" id="KW-1185">Reference proteome</keyword>
<evidence type="ECO:0000313" key="8">
    <source>
        <dbReference type="Proteomes" id="UP000663873"/>
    </source>
</evidence>
<evidence type="ECO:0000313" key="5">
    <source>
        <dbReference type="EMBL" id="CAF4534751.1"/>
    </source>
</evidence>